<dbReference type="InterPro" id="IPR003595">
    <property type="entry name" value="Tyr_Pase_cat"/>
</dbReference>
<dbReference type="EMBL" id="DS268425">
    <property type="protein sequence ID" value="EFO92467.1"/>
    <property type="molecule type" value="Genomic_DNA"/>
</dbReference>
<feature type="compositionally biased region" description="Basic residues" evidence="1">
    <location>
        <begin position="7"/>
        <end position="16"/>
    </location>
</feature>
<protein>
    <recommendedName>
        <fullName evidence="2">Tyrosine-protein phosphatase domain-containing protein</fullName>
    </recommendedName>
</protein>
<dbReference type="FunCoup" id="E3M536">
    <property type="interactions" value="30"/>
</dbReference>
<feature type="compositionally biased region" description="Basic and acidic residues" evidence="1">
    <location>
        <begin position="152"/>
        <end position="201"/>
    </location>
</feature>
<name>E3M536_CAERE</name>
<dbReference type="STRING" id="31234.E3M536"/>
<proteinExistence type="predicted"/>
<dbReference type="Proteomes" id="UP000008281">
    <property type="component" value="Unassembled WGS sequence"/>
</dbReference>
<dbReference type="CDD" id="cd00047">
    <property type="entry name" value="PTPc"/>
    <property type="match status" value="1"/>
</dbReference>
<dbReference type="InterPro" id="IPR000242">
    <property type="entry name" value="PTP_cat"/>
</dbReference>
<dbReference type="PROSITE" id="PS50055">
    <property type="entry name" value="TYR_PHOSPHATASE_PTP"/>
    <property type="match status" value="1"/>
</dbReference>
<dbReference type="InterPro" id="IPR052782">
    <property type="entry name" value="Oocyte-zygote_transition_reg"/>
</dbReference>
<dbReference type="HOGENOM" id="CLU_038003_0_0_1"/>
<evidence type="ECO:0000313" key="4">
    <source>
        <dbReference type="Proteomes" id="UP000008281"/>
    </source>
</evidence>
<evidence type="ECO:0000313" key="3">
    <source>
        <dbReference type="EMBL" id="EFO92467.1"/>
    </source>
</evidence>
<gene>
    <name evidence="3" type="ORF">CRE_11030</name>
</gene>
<organism evidence="4">
    <name type="scientific">Caenorhabditis remanei</name>
    <name type="common">Caenorhabditis vulgaris</name>
    <dbReference type="NCBI Taxonomy" id="31234"/>
    <lineage>
        <taxon>Eukaryota</taxon>
        <taxon>Metazoa</taxon>
        <taxon>Ecdysozoa</taxon>
        <taxon>Nematoda</taxon>
        <taxon>Chromadorea</taxon>
        <taxon>Rhabditida</taxon>
        <taxon>Rhabditina</taxon>
        <taxon>Rhabditomorpha</taxon>
        <taxon>Rhabditoidea</taxon>
        <taxon>Rhabditidae</taxon>
        <taxon>Peloderinae</taxon>
        <taxon>Caenorhabditis</taxon>
    </lineage>
</organism>
<feature type="region of interest" description="Disordered" evidence="1">
    <location>
        <begin position="1"/>
        <end position="201"/>
    </location>
</feature>
<dbReference type="Gene3D" id="3.90.190.10">
    <property type="entry name" value="Protein tyrosine phosphatase superfamily"/>
    <property type="match status" value="1"/>
</dbReference>
<feature type="compositionally biased region" description="Basic and acidic residues" evidence="1">
    <location>
        <begin position="132"/>
        <end position="145"/>
    </location>
</feature>
<feature type="domain" description="Tyrosine-protein phosphatase" evidence="2">
    <location>
        <begin position="262"/>
        <end position="485"/>
    </location>
</feature>
<sequence length="513" mass="58364">MDVKAVEKKRKKHKTSVQKPREPEIVETVSNQRNSDGKTRDPSKVRKHKSHGTQNKKHKKRGSKSRSKSKKKSGFLCCKKKKKKRSRKSKSKTTHKQPRIKPIAPLPPVPNEQLGEVVLVGNTPKVPVTPQKQEKEPLTPEKEGVKPTTAKSAEDVKPSKEKIGSEKDEKGEKTKVDSTNGSKKDEKEKTDQKSENQENEKKKTIEVDKLLDEIEKNEIDMSALKPLGEKLLDPKSTLAVSDWNQVSGYIPNHVSKRNFLANMSKNRFADIICMDHSRVKMSDSSYIHANWVKLNDRKKAILTQFPLPNTAADFWQMLLEQKVQCVLLIMTDQEYKSFDGDSVFPKNQDFLSFEERSIRVGEFKQVEMAKGWNLKVISVTNGTSKTFIHVHHYKNWLHDSIPSESKHIWQLQYHLEKYPGPPVFMSLSGCGRAGTYALFESANFSLLKRQAVNVPKSLKNLRNGRLHSVQNVNQFSFVCMLVGEQIAADGCCNRIGKDQENSTTAILRQLTIQ</sequence>
<dbReference type="eggNOG" id="KOG0789">
    <property type="taxonomic scope" value="Eukaryota"/>
</dbReference>
<dbReference type="SMART" id="SM00404">
    <property type="entry name" value="PTPc_motif"/>
    <property type="match status" value="1"/>
</dbReference>
<dbReference type="OMA" id="FIHVHHY"/>
<accession>E3M536</accession>
<dbReference type="Pfam" id="PF00102">
    <property type="entry name" value="Y_phosphatase"/>
    <property type="match status" value="1"/>
</dbReference>
<dbReference type="GO" id="GO:0004725">
    <property type="term" value="F:protein tyrosine phosphatase activity"/>
    <property type="evidence" value="ECO:0007669"/>
    <property type="project" value="InterPro"/>
</dbReference>
<dbReference type="PANTHER" id="PTHR46163">
    <property type="entry name" value="TYROSINE-PROTEIN PHOSPHATASE-RELATED"/>
    <property type="match status" value="1"/>
</dbReference>
<dbReference type="SUPFAM" id="SSF52799">
    <property type="entry name" value="(Phosphotyrosine protein) phosphatases II"/>
    <property type="match status" value="1"/>
</dbReference>
<dbReference type="AlphaFoldDB" id="E3M536"/>
<dbReference type="OrthoDB" id="5825157at2759"/>
<evidence type="ECO:0000259" key="2">
    <source>
        <dbReference type="PROSITE" id="PS50055"/>
    </source>
</evidence>
<keyword evidence="4" id="KW-1185">Reference proteome</keyword>
<dbReference type="SMART" id="SM00194">
    <property type="entry name" value="PTPc"/>
    <property type="match status" value="1"/>
</dbReference>
<feature type="compositionally biased region" description="Basic and acidic residues" evidence="1">
    <location>
        <begin position="35"/>
        <end position="44"/>
    </location>
</feature>
<dbReference type="PRINTS" id="PR00700">
    <property type="entry name" value="PRTYPHPHTASE"/>
</dbReference>
<feature type="compositionally biased region" description="Basic residues" evidence="1">
    <location>
        <begin position="45"/>
        <end position="99"/>
    </location>
</feature>
<dbReference type="InParanoid" id="E3M536"/>
<dbReference type="InterPro" id="IPR029021">
    <property type="entry name" value="Prot-tyrosine_phosphatase-like"/>
</dbReference>
<reference evidence="3" key="1">
    <citation type="submission" date="2007-07" db="EMBL/GenBank/DDBJ databases">
        <title>PCAP assembly of the Caenorhabditis remanei genome.</title>
        <authorList>
            <consortium name="The Caenorhabditis remanei Sequencing Consortium"/>
            <person name="Wilson R.K."/>
        </authorList>
    </citation>
    <scope>NUCLEOTIDE SEQUENCE [LARGE SCALE GENOMIC DNA]</scope>
    <source>
        <strain evidence="3">PB4641</strain>
    </source>
</reference>
<dbReference type="PANTHER" id="PTHR46163:SF15">
    <property type="entry name" value="TYROSINE-PROTEIN PHOSPHATASE DOMAIN-CONTAINING PROTEIN"/>
    <property type="match status" value="1"/>
</dbReference>
<evidence type="ECO:0000256" key="1">
    <source>
        <dbReference type="SAM" id="MobiDB-lite"/>
    </source>
</evidence>